<dbReference type="Proteomes" id="UP000494206">
    <property type="component" value="Unassembled WGS sequence"/>
</dbReference>
<sequence length="100" mass="11623">MYLRNIARLEQRNNVIRSMYAATTEYPPLSHVFFDNDTVIGESQPDAAFVSMGLVWSRPRTVDDDIGMPLNQPIGTKDKISFYNYGNLYKNYYKQQNYGK</sequence>
<evidence type="ECO:0000313" key="2">
    <source>
        <dbReference type="Proteomes" id="UP000494206"/>
    </source>
</evidence>
<organism evidence="1 2">
    <name type="scientific">Caenorhabditis bovis</name>
    <dbReference type="NCBI Taxonomy" id="2654633"/>
    <lineage>
        <taxon>Eukaryota</taxon>
        <taxon>Metazoa</taxon>
        <taxon>Ecdysozoa</taxon>
        <taxon>Nematoda</taxon>
        <taxon>Chromadorea</taxon>
        <taxon>Rhabditida</taxon>
        <taxon>Rhabditina</taxon>
        <taxon>Rhabditomorpha</taxon>
        <taxon>Rhabditoidea</taxon>
        <taxon>Rhabditidae</taxon>
        <taxon>Peloderinae</taxon>
        <taxon>Caenorhabditis</taxon>
    </lineage>
</organism>
<name>A0A8S1FEM0_9PELO</name>
<comment type="caution">
    <text evidence="1">The sequence shown here is derived from an EMBL/GenBank/DDBJ whole genome shotgun (WGS) entry which is preliminary data.</text>
</comment>
<dbReference type="EMBL" id="CADEPM010000009">
    <property type="protein sequence ID" value="CAB3409838.1"/>
    <property type="molecule type" value="Genomic_DNA"/>
</dbReference>
<accession>A0A8S1FEM0</accession>
<dbReference type="OrthoDB" id="5876210at2759"/>
<proteinExistence type="predicted"/>
<keyword evidence="2" id="KW-1185">Reference proteome</keyword>
<protein>
    <submittedName>
        <fullName evidence="1">Uncharacterized protein</fullName>
    </submittedName>
</protein>
<evidence type="ECO:0000313" key="1">
    <source>
        <dbReference type="EMBL" id="CAB3409838.1"/>
    </source>
</evidence>
<dbReference type="AlphaFoldDB" id="A0A8S1FEM0"/>
<reference evidence="1 2" key="1">
    <citation type="submission" date="2020-04" db="EMBL/GenBank/DDBJ databases">
        <authorList>
            <person name="Laetsch R D."/>
            <person name="Stevens L."/>
            <person name="Kumar S."/>
            <person name="Blaxter L. M."/>
        </authorList>
    </citation>
    <scope>NUCLEOTIDE SEQUENCE [LARGE SCALE GENOMIC DNA]</scope>
</reference>
<gene>
    <name evidence="1" type="ORF">CBOVIS_LOCUS11437</name>
</gene>